<evidence type="ECO:0000256" key="6">
    <source>
        <dbReference type="ARBA" id="ARBA00037784"/>
    </source>
</evidence>
<evidence type="ECO:0000256" key="4">
    <source>
        <dbReference type="ARBA" id="ARBA00022833"/>
    </source>
</evidence>
<comment type="function">
    <text evidence="6">Specifically deaminates adenosine-37 to inosine in tRNA-Ala.</text>
</comment>
<dbReference type="GO" id="GO:0046872">
    <property type="term" value="F:metal ion binding"/>
    <property type="evidence" value="ECO:0007669"/>
    <property type="project" value="UniProtKB-KW"/>
</dbReference>
<comment type="similarity">
    <text evidence="7">Belongs to the ADAT1 family.</text>
</comment>
<reference evidence="14 15" key="1">
    <citation type="submission" date="2022-12" db="EMBL/GenBank/DDBJ databases">
        <title>Chromosome-level genome assembly of true bugs.</title>
        <authorList>
            <person name="Ma L."/>
            <person name="Li H."/>
        </authorList>
    </citation>
    <scope>NUCLEOTIDE SEQUENCE [LARGE SCALE GENOMIC DNA]</scope>
    <source>
        <strain evidence="14">Lab_2022b</strain>
    </source>
</reference>
<evidence type="ECO:0000256" key="10">
    <source>
        <dbReference type="ARBA" id="ARBA00041760"/>
    </source>
</evidence>
<evidence type="ECO:0000259" key="13">
    <source>
        <dbReference type="PROSITE" id="PS50141"/>
    </source>
</evidence>
<keyword evidence="15" id="KW-1185">Reference proteome</keyword>
<keyword evidence="2" id="KW-0479">Metal-binding</keyword>
<dbReference type="AlphaFoldDB" id="A0AAW1DEU7"/>
<organism evidence="14 15">
    <name type="scientific">Rhynocoris fuscipes</name>
    <dbReference type="NCBI Taxonomy" id="488301"/>
    <lineage>
        <taxon>Eukaryota</taxon>
        <taxon>Metazoa</taxon>
        <taxon>Ecdysozoa</taxon>
        <taxon>Arthropoda</taxon>
        <taxon>Hexapoda</taxon>
        <taxon>Insecta</taxon>
        <taxon>Pterygota</taxon>
        <taxon>Neoptera</taxon>
        <taxon>Paraneoptera</taxon>
        <taxon>Hemiptera</taxon>
        <taxon>Heteroptera</taxon>
        <taxon>Panheteroptera</taxon>
        <taxon>Cimicomorpha</taxon>
        <taxon>Reduviidae</taxon>
        <taxon>Harpactorinae</taxon>
        <taxon>Harpactorini</taxon>
        <taxon>Rhynocoris</taxon>
    </lineage>
</organism>
<proteinExistence type="inferred from homology"/>
<evidence type="ECO:0000256" key="12">
    <source>
        <dbReference type="SAM" id="MobiDB-lite"/>
    </source>
</evidence>
<dbReference type="EC" id="3.5.4.34" evidence="8"/>
<protein>
    <recommendedName>
        <fullName evidence="9">tRNA-specific adenosine deaminase 1</fullName>
        <ecNumber evidence="8">3.5.4.34</ecNumber>
    </recommendedName>
    <alternativeName>
        <fullName evidence="10">tRNA-specific adenosine-37 deaminase</fullName>
    </alternativeName>
</protein>
<evidence type="ECO:0000256" key="5">
    <source>
        <dbReference type="ARBA" id="ARBA00037026"/>
    </source>
</evidence>
<dbReference type="PANTHER" id="PTHR46516">
    <property type="entry name" value="TRNA-SPECIFIC ADENOSINE DEAMINASE 1"/>
    <property type="match status" value="1"/>
</dbReference>
<evidence type="ECO:0000256" key="11">
    <source>
        <dbReference type="ARBA" id="ARBA00047635"/>
    </source>
</evidence>
<dbReference type="GO" id="GO:0003723">
    <property type="term" value="F:RNA binding"/>
    <property type="evidence" value="ECO:0007669"/>
    <property type="project" value="InterPro"/>
</dbReference>
<comment type="cofactor">
    <cofactor evidence="5">
        <name>1D-myo-inositol hexakisphosphate</name>
        <dbReference type="ChEBI" id="CHEBI:58130"/>
    </cofactor>
</comment>
<accession>A0AAW1DEU7</accession>
<dbReference type="PROSITE" id="PS50141">
    <property type="entry name" value="A_DEAMIN_EDITASE"/>
    <property type="match status" value="1"/>
</dbReference>
<name>A0AAW1DEU7_9HEMI</name>
<dbReference type="GO" id="GO:0043829">
    <property type="term" value="F:tRNA-specific adenosine-37 deaminase activity"/>
    <property type="evidence" value="ECO:0007669"/>
    <property type="project" value="UniProtKB-EC"/>
</dbReference>
<dbReference type="Pfam" id="PF02137">
    <property type="entry name" value="A_deamin"/>
    <property type="match status" value="1"/>
</dbReference>
<gene>
    <name evidence="14" type="ORF">O3M35_006588</name>
</gene>
<keyword evidence="1" id="KW-0819">tRNA processing</keyword>
<dbReference type="GO" id="GO:0008033">
    <property type="term" value="P:tRNA processing"/>
    <property type="evidence" value="ECO:0007669"/>
    <property type="project" value="UniProtKB-KW"/>
</dbReference>
<evidence type="ECO:0000256" key="2">
    <source>
        <dbReference type="ARBA" id="ARBA00022723"/>
    </source>
</evidence>
<dbReference type="Proteomes" id="UP001461498">
    <property type="component" value="Unassembled WGS sequence"/>
</dbReference>
<dbReference type="SMART" id="SM00552">
    <property type="entry name" value="ADEAMc"/>
    <property type="match status" value="1"/>
</dbReference>
<dbReference type="EMBL" id="JAPXFL010000003">
    <property type="protein sequence ID" value="KAK9509231.1"/>
    <property type="molecule type" value="Genomic_DNA"/>
</dbReference>
<evidence type="ECO:0000256" key="7">
    <source>
        <dbReference type="ARBA" id="ARBA00038326"/>
    </source>
</evidence>
<dbReference type="PANTHER" id="PTHR46516:SF1">
    <property type="entry name" value="TRNA-SPECIFIC ADENOSINE DEAMINASE 1"/>
    <property type="match status" value="1"/>
</dbReference>
<evidence type="ECO:0000256" key="8">
    <source>
        <dbReference type="ARBA" id="ARBA00038940"/>
    </source>
</evidence>
<comment type="catalytic activity">
    <reaction evidence="11">
        <text>adenosine(37) in tRNA(Ala) + H2O + H(+) = inosine(37) in tRNA(Ala) + NH4(+)</text>
        <dbReference type="Rhea" id="RHEA:50968"/>
        <dbReference type="Rhea" id="RHEA-COMP:12855"/>
        <dbReference type="Rhea" id="RHEA-COMP:12856"/>
        <dbReference type="ChEBI" id="CHEBI:15377"/>
        <dbReference type="ChEBI" id="CHEBI:15378"/>
        <dbReference type="ChEBI" id="CHEBI:28938"/>
        <dbReference type="ChEBI" id="CHEBI:74411"/>
        <dbReference type="ChEBI" id="CHEBI:82852"/>
        <dbReference type="EC" id="3.5.4.34"/>
    </reaction>
</comment>
<feature type="domain" description="A to I editase" evidence="13">
    <location>
        <begin position="49"/>
        <end position="371"/>
    </location>
</feature>
<dbReference type="EMBL" id="JAPXFL010000003">
    <property type="protein sequence ID" value="KAK9509230.1"/>
    <property type="molecule type" value="Genomic_DNA"/>
</dbReference>
<comment type="caution">
    <text evidence="14">The sequence shown here is derived from an EMBL/GenBank/DDBJ whole genome shotgun (WGS) entry which is preliminary data.</text>
</comment>
<evidence type="ECO:0000313" key="14">
    <source>
        <dbReference type="EMBL" id="KAK9509231.1"/>
    </source>
</evidence>
<evidence type="ECO:0000313" key="15">
    <source>
        <dbReference type="Proteomes" id="UP001461498"/>
    </source>
</evidence>
<feature type="region of interest" description="Disordered" evidence="12">
    <location>
        <begin position="156"/>
        <end position="191"/>
    </location>
</feature>
<evidence type="ECO:0000256" key="1">
    <source>
        <dbReference type="ARBA" id="ARBA00022694"/>
    </source>
</evidence>
<evidence type="ECO:0000256" key="9">
    <source>
        <dbReference type="ARBA" id="ARBA00040502"/>
    </source>
</evidence>
<keyword evidence="3" id="KW-0378">Hydrolase</keyword>
<keyword evidence="4" id="KW-0862">Zinc</keyword>
<sequence length="396" mass="44700">MVELADKIALKIYEKYDSLGKSGKPVEGKEWTLLAGFLVHKNNDIDVVSLATGTKCIGSKSMCPNGLIINDSHAEVLGRRSFLRYLYNEIDTAKKDGESYIFSYKCTNDKCTLLDNIKFYFFTSHIPCGDASIIPMKSFENNVILRRGLKRRYDDINSEKEDNAEPDIHRTGAKPVKGESRQDPHGKGENYHIKGAVRIKPGRGDPTLSLSCSDKLARWIYVGVQGALLSQLIEEPVRISVLVIGGGCQYSKDILEESLINRSGSTYKPCILQSTKTFRHSEIATGTSRPSPASILWAKTFQEKIQVSVDGKPLGCTKKNKNKVYILECKREFLKKFLSIKRIDNLNLTYREAKDMAIEYQKQSKVFKETMGAWAESKLTTELFKISKEELKQEKN</sequence>
<dbReference type="InterPro" id="IPR002466">
    <property type="entry name" value="A_deamin"/>
</dbReference>
<evidence type="ECO:0000256" key="3">
    <source>
        <dbReference type="ARBA" id="ARBA00022801"/>
    </source>
</evidence>